<dbReference type="GO" id="GO:0005524">
    <property type="term" value="F:ATP binding"/>
    <property type="evidence" value="ECO:0007669"/>
    <property type="project" value="UniProtKB-KW"/>
</dbReference>
<dbReference type="GO" id="GO:0016787">
    <property type="term" value="F:hydrolase activity"/>
    <property type="evidence" value="ECO:0007669"/>
    <property type="project" value="UniProtKB-KW"/>
</dbReference>
<dbReference type="NCBIfam" id="TIGR00370">
    <property type="entry name" value="5-oxoprolinase subunit PxpB"/>
    <property type="match status" value="1"/>
</dbReference>
<evidence type="ECO:0000313" key="6">
    <source>
        <dbReference type="Proteomes" id="UP000078148"/>
    </source>
</evidence>
<dbReference type="SUPFAM" id="SSF50891">
    <property type="entry name" value="Cyclophilin-like"/>
    <property type="match status" value="1"/>
</dbReference>
<dbReference type="KEGG" id="pbv:AR543_12600"/>
<dbReference type="InterPro" id="IPR029000">
    <property type="entry name" value="Cyclophilin-like_dom_sf"/>
</dbReference>
<dbReference type="Gene3D" id="2.40.100.10">
    <property type="entry name" value="Cyclophilin-like"/>
    <property type="match status" value="1"/>
</dbReference>
<evidence type="ECO:0000313" key="5">
    <source>
        <dbReference type="EMBL" id="ANF96768.1"/>
    </source>
</evidence>
<dbReference type="SMART" id="SM00796">
    <property type="entry name" value="AHS1"/>
    <property type="match status" value="1"/>
</dbReference>
<dbReference type="Pfam" id="PF02682">
    <property type="entry name" value="CT_C_D"/>
    <property type="match status" value="1"/>
</dbReference>
<reference evidence="6" key="1">
    <citation type="submission" date="2015-10" db="EMBL/GenBank/DDBJ databases">
        <title>Genome of Paenibacillus bovis sp. nov.</title>
        <authorList>
            <person name="Wu Z."/>
            <person name="Gao C."/>
            <person name="Liu Z."/>
            <person name="Zheng H."/>
        </authorList>
    </citation>
    <scope>NUCLEOTIDE SEQUENCE [LARGE SCALE GENOMIC DNA]</scope>
    <source>
        <strain evidence="6">BD3526</strain>
    </source>
</reference>
<organism evidence="5 6">
    <name type="scientific">Paenibacillus bovis</name>
    <dbReference type="NCBI Taxonomy" id="1616788"/>
    <lineage>
        <taxon>Bacteria</taxon>
        <taxon>Bacillati</taxon>
        <taxon>Bacillota</taxon>
        <taxon>Bacilli</taxon>
        <taxon>Bacillales</taxon>
        <taxon>Paenibacillaceae</taxon>
        <taxon>Paenibacillus</taxon>
    </lineage>
</organism>
<keyword evidence="6" id="KW-1185">Reference proteome</keyword>
<proteinExistence type="predicted"/>
<dbReference type="STRING" id="1616788.AR543_12600"/>
<dbReference type="Proteomes" id="UP000078148">
    <property type="component" value="Chromosome"/>
</dbReference>
<keyword evidence="2" id="KW-0378">Hydrolase</keyword>
<name>A0A172ZGP3_9BACL</name>
<gene>
    <name evidence="5" type="ORF">AR543_12600</name>
</gene>
<sequence length="252" mass="27551">MEWTIHPLGDSALLIEFGQEIHSDTLGRIQTAAQQIEQNPFPGWIECVPSYTTLAVYYDLAVLSLMNHPGSPGIYEQVCQLVEQRLLTALVQEKKQASRIVEIPVCYGGEYGPDLQVVADHNRLTTDQVVQIHTSGDYTVYAIGFAPGFPYMGGMSPQIAALRKQTPRLTIPAGSVGIAGGQTGIYPLETPGGWQLIGRTPVRIFDPAQSPPALLQSGDRVRFLSITAEEYVRWEQQASAAIPRAGEEGDCR</sequence>
<dbReference type="AlphaFoldDB" id="A0A172ZGP3"/>
<dbReference type="PANTHER" id="PTHR34698">
    <property type="entry name" value="5-OXOPROLINASE SUBUNIT B"/>
    <property type="match status" value="1"/>
</dbReference>
<dbReference type="Gene3D" id="3.30.1360.40">
    <property type="match status" value="1"/>
</dbReference>
<feature type="domain" description="Carboxyltransferase" evidence="4">
    <location>
        <begin position="3"/>
        <end position="215"/>
    </location>
</feature>
<reference evidence="5 6" key="2">
    <citation type="journal article" date="2016" name="Int. J. Syst. Evol. Microbiol.">
        <title>Paenibacillus bovis sp. nov., isolated from raw yak (Bos grunniens) milk.</title>
        <authorList>
            <person name="Gao C."/>
            <person name="Han J."/>
            <person name="Liu Z."/>
            <person name="Xu X."/>
            <person name="Hang F."/>
            <person name="Wu Z."/>
        </authorList>
    </citation>
    <scope>NUCLEOTIDE SEQUENCE [LARGE SCALE GENOMIC DNA]</scope>
    <source>
        <strain evidence="5 6">BD3526</strain>
    </source>
</reference>
<dbReference type="PANTHER" id="PTHR34698:SF2">
    <property type="entry name" value="5-OXOPROLINASE SUBUNIT B"/>
    <property type="match status" value="1"/>
</dbReference>
<evidence type="ECO:0000259" key="4">
    <source>
        <dbReference type="SMART" id="SM00796"/>
    </source>
</evidence>
<protein>
    <submittedName>
        <fullName evidence="5">Kinase inhibitor</fullName>
    </submittedName>
</protein>
<accession>A0A172ZGP3</accession>
<dbReference type="SUPFAM" id="SSF160467">
    <property type="entry name" value="PH0987 N-terminal domain-like"/>
    <property type="match status" value="1"/>
</dbReference>
<keyword evidence="1" id="KW-0547">Nucleotide-binding</keyword>
<dbReference type="EMBL" id="CP013023">
    <property type="protein sequence ID" value="ANF96768.1"/>
    <property type="molecule type" value="Genomic_DNA"/>
</dbReference>
<evidence type="ECO:0000256" key="2">
    <source>
        <dbReference type="ARBA" id="ARBA00022801"/>
    </source>
</evidence>
<dbReference type="RefSeq" id="WP_060534872.1">
    <property type="nucleotide sequence ID" value="NZ_CP013023.1"/>
</dbReference>
<evidence type="ECO:0000256" key="3">
    <source>
        <dbReference type="ARBA" id="ARBA00022840"/>
    </source>
</evidence>
<dbReference type="InterPro" id="IPR003833">
    <property type="entry name" value="CT_C_D"/>
</dbReference>
<keyword evidence="3" id="KW-0067">ATP-binding</keyword>
<evidence type="ECO:0000256" key="1">
    <source>
        <dbReference type="ARBA" id="ARBA00022741"/>
    </source>
</evidence>
<dbReference type="InterPro" id="IPR010016">
    <property type="entry name" value="PxpB"/>
</dbReference>